<organism evidence="2 3">
    <name type="scientific">Ancylobacter dichloromethanicus</name>
    <dbReference type="NCBI Taxonomy" id="518825"/>
    <lineage>
        <taxon>Bacteria</taxon>
        <taxon>Pseudomonadati</taxon>
        <taxon>Pseudomonadota</taxon>
        <taxon>Alphaproteobacteria</taxon>
        <taxon>Hyphomicrobiales</taxon>
        <taxon>Xanthobacteraceae</taxon>
        <taxon>Ancylobacter</taxon>
    </lineage>
</organism>
<evidence type="ECO:0000256" key="1">
    <source>
        <dbReference type="SAM" id="SignalP"/>
    </source>
</evidence>
<dbReference type="Proteomes" id="UP001143370">
    <property type="component" value="Unassembled WGS sequence"/>
</dbReference>
<dbReference type="PANTHER" id="PTHR39332">
    <property type="entry name" value="BLL4707 PROTEIN"/>
    <property type="match status" value="1"/>
</dbReference>
<feature type="chain" id="PRO_5040742123" description="MxaD protein" evidence="1">
    <location>
        <begin position="22"/>
        <end position="175"/>
    </location>
</feature>
<dbReference type="InterPro" id="IPR023393">
    <property type="entry name" value="START-like_dom_sf"/>
</dbReference>
<evidence type="ECO:0008006" key="4">
    <source>
        <dbReference type="Google" id="ProtNLM"/>
    </source>
</evidence>
<reference evidence="2" key="1">
    <citation type="journal article" date="2014" name="Int. J. Syst. Evol. Microbiol.">
        <title>Complete genome sequence of Corynebacterium casei LMG S-19264T (=DSM 44701T), isolated from a smear-ripened cheese.</title>
        <authorList>
            <consortium name="US DOE Joint Genome Institute (JGI-PGF)"/>
            <person name="Walter F."/>
            <person name="Albersmeier A."/>
            <person name="Kalinowski J."/>
            <person name="Ruckert C."/>
        </authorList>
    </citation>
    <scope>NUCLEOTIDE SEQUENCE</scope>
    <source>
        <strain evidence="2">VKM B-2484</strain>
    </source>
</reference>
<dbReference type="SUPFAM" id="SSF55961">
    <property type="entry name" value="Bet v1-like"/>
    <property type="match status" value="1"/>
</dbReference>
<dbReference type="RefSeq" id="WP_213372669.1">
    <property type="nucleotide sequence ID" value="NZ_BSFJ01000005.1"/>
</dbReference>
<dbReference type="EMBL" id="BSFJ01000005">
    <property type="protein sequence ID" value="GLK71454.1"/>
    <property type="molecule type" value="Genomic_DNA"/>
</dbReference>
<dbReference type="PANTHER" id="PTHR39332:SF7">
    <property type="entry name" value="SRPBCC FAMILY PROTEIN"/>
    <property type="match status" value="1"/>
</dbReference>
<proteinExistence type="predicted"/>
<reference evidence="2" key="2">
    <citation type="submission" date="2023-01" db="EMBL/GenBank/DDBJ databases">
        <authorList>
            <person name="Sun Q."/>
            <person name="Evtushenko L."/>
        </authorList>
    </citation>
    <scope>NUCLEOTIDE SEQUENCE</scope>
    <source>
        <strain evidence="2">VKM B-2484</strain>
    </source>
</reference>
<evidence type="ECO:0000313" key="3">
    <source>
        <dbReference type="Proteomes" id="UP001143370"/>
    </source>
</evidence>
<dbReference type="InterPro" id="IPR019587">
    <property type="entry name" value="Polyketide_cyclase/dehydratase"/>
</dbReference>
<keyword evidence="1" id="KW-0732">Signal</keyword>
<dbReference type="Pfam" id="PF10604">
    <property type="entry name" value="Polyketide_cyc2"/>
    <property type="match status" value="1"/>
</dbReference>
<dbReference type="AlphaFoldDB" id="A0A9W6MYA1"/>
<sequence>MLQQLALAFSLLLFAPVAALAHGPTPQRADETIVIAAPPEAVWAELVKFGDIGAWHPLVKKVTATGGDAAGAERVLTLEKGEVTEGLDETDPAARRLSYRLLKENAEAIPVSFYTQTIEVKPEGSGSEVSWGARFYRADTTNEPPEDRNDEAAIAAMNDFIKQGLEGLKAKVTAK</sequence>
<comment type="caution">
    <text evidence="2">The sequence shown here is derived from an EMBL/GenBank/DDBJ whole genome shotgun (WGS) entry which is preliminary data.</text>
</comment>
<accession>A0A9W6MYA1</accession>
<dbReference type="Gene3D" id="3.30.530.20">
    <property type="match status" value="1"/>
</dbReference>
<name>A0A9W6MYA1_9HYPH</name>
<keyword evidence="3" id="KW-1185">Reference proteome</keyword>
<feature type="signal peptide" evidence="1">
    <location>
        <begin position="1"/>
        <end position="21"/>
    </location>
</feature>
<evidence type="ECO:0000313" key="2">
    <source>
        <dbReference type="EMBL" id="GLK71454.1"/>
    </source>
</evidence>
<protein>
    <recommendedName>
        <fullName evidence="4">MxaD protein</fullName>
    </recommendedName>
</protein>
<dbReference type="CDD" id="cd07821">
    <property type="entry name" value="PYR_PYL_RCAR_like"/>
    <property type="match status" value="1"/>
</dbReference>
<gene>
    <name evidence="2" type="ORF">GCM10017643_15690</name>
</gene>